<evidence type="ECO:0000313" key="3">
    <source>
        <dbReference type="Proteomes" id="UP001519288"/>
    </source>
</evidence>
<sequence length="86" mass="9151">MYLDSAEYSITIGDTFDTVTWVKDLTGQVTKVTNATFKSDNPAVATIDAQGNITGVSKGSTRITASLNGLQYTATILVVPPYHPTP</sequence>
<dbReference type="RefSeq" id="WP_209861543.1">
    <property type="nucleotide sequence ID" value="NZ_JAGGLD010000003.1"/>
</dbReference>
<evidence type="ECO:0000313" key="2">
    <source>
        <dbReference type="EMBL" id="MBP2000939.1"/>
    </source>
</evidence>
<dbReference type="Pfam" id="PF02368">
    <property type="entry name" value="Big_2"/>
    <property type="match status" value="1"/>
</dbReference>
<protein>
    <submittedName>
        <fullName evidence="2">Uncharacterized protein YjdB</fullName>
    </submittedName>
</protein>
<comment type="caution">
    <text evidence="2">The sequence shown here is derived from an EMBL/GenBank/DDBJ whole genome shotgun (WGS) entry which is preliminary data.</text>
</comment>
<evidence type="ECO:0000259" key="1">
    <source>
        <dbReference type="Pfam" id="PF02368"/>
    </source>
</evidence>
<gene>
    <name evidence="2" type="ORF">J2Z69_001982</name>
</gene>
<organism evidence="2 3">
    <name type="scientific">Paenibacillus shirakamiensis</name>
    <dbReference type="NCBI Taxonomy" id="1265935"/>
    <lineage>
        <taxon>Bacteria</taxon>
        <taxon>Bacillati</taxon>
        <taxon>Bacillota</taxon>
        <taxon>Bacilli</taxon>
        <taxon>Bacillales</taxon>
        <taxon>Paenibacillaceae</taxon>
        <taxon>Paenibacillus</taxon>
    </lineage>
</organism>
<dbReference type="Gene3D" id="2.60.40.1080">
    <property type="match status" value="1"/>
</dbReference>
<name>A0ABS4JK07_9BACL</name>
<reference evidence="2 3" key="1">
    <citation type="submission" date="2021-03" db="EMBL/GenBank/DDBJ databases">
        <title>Genomic Encyclopedia of Type Strains, Phase IV (KMG-IV): sequencing the most valuable type-strain genomes for metagenomic binning, comparative biology and taxonomic classification.</title>
        <authorList>
            <person name="Goeker M."/>
        </authorList>
    </citation>
    <scope>NUCLEOTIDE SEQUENCE [LARGE SCALE GENOMIC DNA]</scope>
    <source>
        <strain evidence="2 3">DSM 26806</strain>
    </source>
</reference>
<accession>A0ABS4JK07</accession>
<keyword evidence="3" id="KW-1185">Reference proteome</keyword>
<dbReference type="EMBL" id="JAGGLD010000003">
    <property type="protein sequence ID" value="MBP2000939.1"/>
    <property type="molecule type" value="Genomic_DNA"/>
</dbReference>
<dbReference type="InterPro" id="IPR003343">
    <property type="entry name" value="Big_2"/>
</dbReference>
<dbReference type="Proteomes" id="UP001519288">
    <property type="component" value="Unassembled WGS sequence"/>
</dbReference>
<proteinExistence type="predicted"/>
<feature type="domain" description="BIG2" evidence="1">
    <location>
        <begin position="28"/>
        <end position="68"/>
    </location>
</feature>
<dbReference type="SUPFAM" id="SSF49373">
    <property type="entry name" value="Invasin/intimin cell-adhesion fragments"/>
    <property type="match status" value="1"/>
</dbReference>
<dbReference type="InterPro" id="IPR008964">
    <property type="entry name" value="Invasin/intimin_cell_adhesion"/>
</dbReference>